<dbReference type="InterPro" id="IPR021109">
    <property type="entry name" value="Peptidase_aspartic_dom_sf"/>
</dbReference>
<dbReference type="Gene3D" id="2.40.70.10">
    <property type="entry name" value="Acid Proteases"/>
    <property type="match status" value="1"/>
</dbReference>
<gene>
    <name evidence="1" type="ORF">P879_07729</name>
</gene>
<accession>A0A8T0DIL6</accession>
<sequence length="239" mass="26728">MLLRDLWELASEVFEHLPPVDCERFCMSLRNRDPRNKCKNSSVALIKVRDCEAGEQLDKKRDAEYSICLAFRQHSLNPQPLLPQKRSAVLAGWECWYCKRFDRHARHCNRNLLTGPRSPKGEPLTLNEALPSVISPEYVADMKPISVVCNSNKKSVIFSVDTGASCSLMHARLATRLAKHRAAPENPVRLLAANGTEMQVTSSLLAGLQFGPSNGEHQFLACPNSQWEATLGVDFLGRS</sequence>
<dbReference type="AlphaFoldDB" id="A0A8T0DIL6"/>
<evidence type="ECO:0000313" key="1">
    <source>
        <dbReference type="EMBL" id="KAF8566601.1"/>
    </source>
</evidence>
<evidence type="ECO:0000313" key="2">
    <source>
        <dbReference type="Proteomes" id="UP000699462"/>
    </source>
</evidence>
<reference evidence="1 2" key="1">
    <citation type="submission" date="2019-07" db="EMBL/GenBank/DDBJ databases">
        <title>Annotation for the trematode Paragonimus westermani.</title>
        <authorList>
            <person name="Choi Y.-J."/>
        </authorList>
    </citation>
    <scope>NUCLEOTIDE SEQUENCE [LARGE SCALE GENOMIC DNA]</scope>
    <source>
        <strain evidence="1">180907_Pwestermani</strain>
    </source>
</reference>
<dbReference type="OrthoDB" id="10056424at2759"/>
<dbReference type="EMBL" id="JTDF01004880">
    <property type="protein sequence ID" value="KAF8566601.1"/>
    <property type="molecule type" value="Genomic_DNA"/>
</dbReference>
<organism evidence="1 2">
    <name type="scientific">Paragonimus westermani</name>
    <dbReference type="NCBI Taxonomy" id="34504"/>
    <lineage>
        <taxon>Eukaryota</taxon>
        <taxon>Metazoa</taxon>
        <taxon>Spiralia</taxon>
        <taxon>Lophotrochozoa</taxon>
        <taxon>Platyhelminthes</taxon>
        <taxon>Trematoda</taxon>
        <taxon>Digenea</taxon>
        <taxon>Plagiorchiida</taxon>
        <taxon>Troglotremata</taxon>
        <taxon>Troglotrematidae</taxon>
        <taxon>Paragonimus</taxon>
    </lineage>
</organism>
<dbReference type="Proteomes" id="UP000699462">
    <property type="component" value="Unassembled WGS sequence"/>
</dbReference>
<protein>
    <recommendedName>
        <fullName evidence="3">Peptidase A2 domain-containing protein</fullName>
    </recommendedName>
</protein>
<keyword evidence="2" id="KW-1185">Reference proteome</keyword>
<comment type="caution">
    <text evidence="1">The sequence shown here is derived from an EMBL/GenBank/DDBJ whole genome shotgun (WGS) entry which is preliminary data.</text>
</comment>
<evidence type="ECO:0008006" key="3">
    <source>
        <dbReference type="Google" id="ProtNLM"/>
    </source>
</evidence>
<dbReference type="SUPFAM" id="SSF50630">
    <property type="entry name" value="Acid proteases"/>
    <property type="match status" value="1"/>
</dbReference>
<proteinExistence type="predicted"/>
<name>A0A8T0DIL6_9TREM</name>
<dbReference type="Pfam" id="PF13975">
    <property type="entry name" value="gag-asp_proteas"/>
    <property type="match status" value="1"/>
</dbReference>
<dbReference type="CDD" id="cd00303">
    <property type="entry name" value="retropepsin_like"/>
    <property type="match status" value="1"/>
</dbReference>